<gene>
    <name evidence="6" type="ORF">C1853_11660</name>
    <name evidence="7" type="ORF">FIC87_14025</name>
</gene>
<feature type="transmembrane region" description="Helical" evidence="5">
    <location>
        <begin position="464"/>
        <end position="488"/>
    </location>
</feature>
<feature type="transmembrane region" description="Helical" evidence="5">
    <location>
        <begin position="36"/>
        <end position="56"/>
    </location>
</feature>
<dbReference type="AlphaFoldDB" id="A0A3F3PAI2"/>
<dbReference type="InterPro" id="IPR001898">
    <property type="entry name" value="SLC13A/DASS"/>
</dbReference>
<reference evidence="6 8" key="2">
    <citation type="journal article" date="2018" name="Elife">
        <title>Discovery and characterization of a prevalent human gut bacterial enzyme sufficient for the inactivation of a family of plant toxins.</title>
        <authorList>
            <person name="Koppel N."/>
            <person name="Bisanz J.E."/>
            <person name="Pandelia M.E."/>
            <person name="Turnbaugh P.J."/>
            <person name="Balskus E.P."/>
        </authorList>
    </citation>
    <scope>NUCLEOTIDE SEQUENCE [LARGE SCALE GENOMIC DNA]</scope>
    <source>
        <strain evidence="6 8">16A</strain>
    </source>
</reference>
<comment type="subcellular location">
    <subcellularLocation>
        <location evidence="1">Membrane</location>
        <topology evidence="1">Multi-pass membrane protein</topology>
    </subcellularLocation>
</comment>
<evidence type="ECO:0000256" key="2">
    <source>
        <dbReference type="ARBA" id="ARBA00022692"/>
    </source>
</evidence>
<reference evidence="7 9" key="1">
    <citation type="journal article" date="2005" name="Appl. Environ. Microbiol.">
        <title>Intestinal bacterial communities that produce active estrogen-like compounds enterodiol and enterolactone in humans.</title>
        <authorList>
            <person name="Clavel T."/>
            <person name="Henderson G."/>
            <person name="Alpert C.A."/>
            <person name="Philippe C."/>
            <person name="Rigottier-Gois L."/>
            <person name="Dore J."/>
            <person name="Blaut M."/>
        </authorList>
    </citation>
    <scope>NUCLEOTIDE SEQUENCE [LARGE SCALE GENOMIC DNA]</scope>
    <source>
        <strain evidence="7 9">SECO-MT75m2</strain>
    </source>
</reference>
<evidence type="ECO:0000256" key="3">
    <source>
        <dbReference type="ARBA" id="ARBA00022989"/>
    </source>
</evidence>
<dbReference type="Proteomes" id="UP000312594">
    <property type="component" value="Unassembled WGS sequence"/>
</dbReference>
<dbReference type="GO" id="GO:0005886">
    <property type="term" value="C:plasma membrane"/>
    <property type="evidence" value="ECO:0007669"/>
    <property type="project" value="TreeGrafter"/>
</dbReference>
<evidence type="ECO:0000256" key="5">
    <source>
        <dbReference type="SAM" id="Phobius"/>
    </source>
</evidence>
<keyword evidence="4 5" id="KW-0472">Membrane</keyword>
<evidence type="ECO:0000313" key="7">
    <source>
        <dbReference type="EMBL" id="TNU88632.1"/>
    </source>
</evidence>
<dbReference type="PANTHER" id="PTHR43652">
    <property type="entry name" value="BASIC AMINO ACID ANTIPORTER YFCC-RELATED"/>
    <property type="match status" value="1"/>
</dbReference>
<feature type="transmembrane region" description="Helical" evidence="5">
    <location>
        <begin position="420"/>
        <end position="443"/>
    </location>
</feature>
<feature type="transmembrane region" description="Helical" evidence="5">
    <location>
        <begin position="293"/>
        <end position="326"/>
    </location>
</feature>
<dbReference type="EMBL" id="VEVP01000050">
    <property type="protein sequence ID" value="TNU88632.1"/>
    <property type="molecule type" value="Genomic_DNA"/>
</dbReference>
<keyword evidence="3 5" id="KW-1133">Transmembrane helix</keyword>
<keyword evidence="2 5" id="KW-0812">Transmembrane</keyword>
<feature type="transmembrane region" description="Helical" evidence="5">
    <location>
        <begin position="155"/>
        <end position="184"/>
    </location>
</feature>
<comment type="caution">
    <text evidence="7">The sequence shown here is derived from an EMBL/GenBank/DDBJ whole genome shotgun (WGS) entry which is preliminary data.</text>
</comment>
<sequence>MPSLARVYFGLRCPKRIEATSLMVVERTASFGKLHLKGIVASVGLTAGLLVLIFPLPELESPARIQLALTLGALSFWASGVMPAPITGMLYMGLLLITNSSDPLTVFSGWTNEGGGLWLVLCAFLIASGVERSGLARRAALSICASGQVKGFQSLIAAIAVIELLFALIIPSAFARTFVILAVAKEVCKENSVSETDAAVINFACFALAVPTTLIFLTSEPALNTLVVEYSELGLSWVGWFSTIGIPNIIYLFLVTVLFIRVFKPSGKVFVDGVKSRASLEDLGRLSPKEKKMALWLSLMIAFWLLYPFMGIGIAWGTMLLTSLMFLPRIGVLDAKAFADVPVGTLVFLTCALSIGSVGEATGMSQWIADTALPASLPSDILSTVIFISAISLAIHTLIGSVLATAVVIFPILISFGDVAGLGVSDAGAVLIAYQMIASQFFLSMHQAPIASGMELAGYGEKTVMKLGAPMTCLALVQQVLVTGWLFLADVL</sequence>
<dbReference type="Proteomes" id="UP000253915">
    <property type="component" value="Unassembled WGS sequence"/>
</dbReference>
<dbReference type="InterPro" id="IPR051679">
    <property type="entry name" value="DASS-Related_Transporters"/>
</dbReference>
<dbReference type="EMBL" id="PPUQ01000017">
    <property type="protein sequence ID" value="RDC36292.1"/>
    <property type="molecule type" value="Genomic_DNA"/>
</dbReference>
<name>A0A3F3PAI2_EGGLN</name>
<feature type="transmembrane region" description="Helical" evidence="5">
    <location>
        <begin position="237"/>
        <end position="260"/>
    </location>
</feature>
<evidence type="ECO:0000313" key="6">
    <source>
        <dbReference type="EMBL" id="RDC36292.1"/>
    </source>
</evidence>
<evidence type="ECO:0000313" key="9">
    <source>
        <dbReference type="Proteomes" id="UP000312594"/>
    </source>
</evidence>
<dbReference type="GO" id="GO:0022857">
    <property type="term" value="F:transmembrane transporter activity"/>
    <property type="evidence" value="ECO:0007669"/>
    <property type="project" value="InterPro"/>
</dbReference>
<dbReference type="PANTHER" id="PTHR43652:SF2">
    <property type="entry name" value="BASIC AMINO ACID ANTIPORTER YFCC-RELATED"/>
    <property type="match status" value="1"/>
</dbReference>
<evidence type="ECO:0000256" key="1">
    <source>
        <dbReference type="ARBA" id="ARBA00004141"/>
    </source>
</evidence>
<dbReference type="Pfam" id="PF00939">
    <property type="entry name" value="Na_sulph_symp"/>
    <property type="match status" value="1"/>
</dbReference>
<organism evidence="7 9">
    <name type="scientific">Eggerthella lenta</name>
    <name type="common">Eubacterium lentum</name>
    <dbReference type="NCBI Taxonomy" id="84112"/>
    <lineage>
        <taxon>Bacteria</taxon>
        <taxon>Bacillati</taxon>
        <taxon>Actinomycetota</taxon>
        <taxon>Coriobacteriia</taxon>
        <taxon>Eggerthellales</taxon>
        <taxon>Eggerthellaceae</taxon>
        <taxon>Eggerthella</taxon>
    </lineage>
</organism>
<feature type="transmembrane region" description="Helical" evidence="5">
    <location>
        <begin position="346"/>
        <end position="369"/>
    </location>
</feature>
<feature type="transmembrane region" description="Helical" evidence="5">
    <location>
        <begin position="76"/>
        <end position="97"/>
    </location>
</feature>
<evidence type="ECO:0000256" key="4">
    <source>
        <dbReference type="ARBA" id="ARBA00023136"/>
    </source>
</evidence>
<evidence type="ECO:0000313" key="8">
    <source>
        <dbReference type="Proteomes" id="UP000253915"/>
    </source>
</evidence>
<feature type="transmembrane region" description="Helical" evidence="5">
    <location>
        <begin position="381"/>
        <end position="414"/>
    </location>
</feature>
<proteinExistence type="predicted"/>
<protein>
    <submittedName>
        <fullName evidence="7">Sodium:sulfate symporter</fullName>
    </submittedName>
</protein>
<accession>A0A3F3PAI2</accession>
<feature type="transmembrane region" description="Helical" evidence="5">
    <location>
        <begin position="196"/>
        <end position="217"/>
    </location>
</feature>
<reference evidence="7" key="3">
    <citation type="submission" date="2019-06" db="EMBL/GenBank/DDBJ databases">
        <authorList>
            <person name="Bisanz J.E."/>
            <person name="Turnbaugh P.J."/>
        </authorList>
    </citation>
    <scope>NUCLEOTIDE SEQUENCE</scope>
    <source>
        <strain evidence="7">SECO-MT75m2</strain>
    </source>
</reference>